<feature type="domain" description="Toprim" evidence="13">
    <location>
        <begin position="8"/>
        <end position="91"/>
    </location>
</feature>
<dbReference type="STRING" id="87541.AWM71_02105"/>
<organism evidence="14 15">
    <name type="scientific">Aerococcus christensenii</name>
    <dbReference type="NCBI Taxonomy" id="87541"/>
    <lineage>
        <taxon>Bacteria</taxon>
        <taxon>Bacillati</taxon>
        <taxon>Bacillota</taxon>
        <taxon>Bacilli</taxon>
        <taxon>Lactobacillales</taxon>
        <taxon>Aerococcaceae</taxon>
        <taxon>Aerococcus</taxon>
    </lineage>
</organism>
<keyword evidence="5" id="KW-0479">Metal-binding</keyword>
<keyword evidence="10 11" id="KW-0694">RNA-binding</keyword>
<evidence type="ECO:0000256" key="5">
    <source>
        <dbReference type="ARBA" id="ARBA00022723"/>
    </source>
</evidence>
<dbReference type="PANTHER" id="PTHR39156:SF1">
    <property type="entry name" value="RIBONUCLEASE M5"/>
    <property type="match status" value="1"/>
</dbReference>
<dbReference type="InterPro" id="IPR006171">
    <property type="entry name" value="TOPRIM_dom"/>
</dbReference>
<dbReference type="GO" id="GO:0005737">
    <property type="term" value="C:cytoplasm"/>
    <property type="evidence" value="ECO:0007669"/>
    <property type="project" value="UniProtKB-SubCell"/>
</dbReference>
<evidence type="ECO:0000256" key="11">
    <source>
        <dbReference type="HAMAP-Rule" id="MF_01469"/>
    </source>
</evidence>
<evidence type="ECO:0000256" key="10">
    <source>
        <dbReference type="ARBA" id="ARBA00022884"/>
    </source>
</evidence>
<dbReference type="PATRIC" id="fig|87541.4.peg.435"/>
<sequence>MCKKPKIHQVLVVEGKDDTQRLRQYYQVDTIETNGSALSPETLEAIRQAQALRGVIVFTDPDISGQLIRQAIVEAVPGVQQAFLDREAAKPKHKGSLGVEHANFQAIDEALQAVYEVVEEDSAKEKIRPSQLMTLGLIGQPSSSQRREYLSQSLKLGHVSGKQLGKRLNAFGIPYDKVCQVMQAYERSSHA</sequence>
<evidence type="ECO:0000259" key="13">
    <source>
        <dbReference type="PROSITE" id="PS50880"/>
    </source>
</evidence>
<keyword evidence="2 11" id="KW-0690">Ribosome biogenesis</keyword>
<dbReference type="InterPro" id="IPR025156">
    <property type="entry name" value="RNase_M5_C"/>
</dbReference>
<accession>A0A133Y3I5</accession>
<dbReference type="RefSeq" id="WP_060936512.1">
    <property type="nucleotide sequence ID" value="NZ_JASOZP010000001.1"/>
</dbReference>
<dbReference type="PROSITE" id="PS50880">
    <property type="entry name" value="TOPRIM"/>
    <property type="match status" value="1"/>
</dbReference>
<comment type="caution">
    <text evidence="14">The sequence shown here is derived from an EMBL/GenBank/DDBJ whole genome shotgun (WGS) entry which is preliminary data.</text>
</comment>
<dbReference type="SMART" id="SM00493">
    <property type="entry name" value="TOPRIM"/>
    <property type="match status" value="1"/>
</dbReference>
<evidence type="ECO:0000256" key="6">
    <source>
        <dbReference type="ARBA" id="ARBA00022730"/>
    </source>
</evidence>
<keyword evidence="7 11" id="KW-0255">Endonuclease</keyword>
<dbReference type="Gene3D" id="3.40.1360.10">
    <property type="match status" value="1"/>
</dbReference>
<proteinExistence type="inferred from homology"/>
<keyword evidence="6 11" id="KW-0699">rRNA-binding</keyword>
<keyword evidence="3 11" id="KW-0698">rRNA processing</keyword>
<dbReference type="GO" id="GO:0046872">
    <property type="term" value="F:metal ion binding"/>
    <property type="evidence" value="ECO:0007669"/>
    <property type="project" value="UniProtKB-KW"/>
</dbReference>
<gene>
    <name evidence="11" type="primary">rnmV</name>
    <name evidence="14" type="ORF">HMPREF3187_00431</name>
</gene>
<comment type="catalytic activity">
    <reaction evidence="11">
        <text>Endonucleolytic cleavage of RNA, removing 21 and 42 nucleotides, respectively, from the 5'- and 3'-termini of a 5S-rRNA precursor.</text>
        <dbReference type="EC" id="3.1.26.8"/>
    </reaction>
</comment>
<dbReference type="OrthoDB" id="9791329at2"/>
<keyword evidence="9" id="KW-0460">Magnesium</keyword>
<reference evidence="14 15" key="1">
    <citation type="submission" date="2016-01" db="EMBL/GenBank/DDBJ databases">
        <authorList>
            <person name="Oliw E.H."/>
        </authorList>
    </citation>
    <scope>NUCLEOTIDE SEQUENCE [LARGE SCALE GENOMIC DNA]</scope>
    <source>
        <strain evidence="14 15">KA00635</strain>
    </source>
</reference>
<evidence type="ECO:0000256" key="4">
    <source>
        <dbReference type="ARBA" id="ARBA00022722"/>
    </source>
</evidence>
<dbReference type="HAMAP" id="MF_01469">
    <property type="entry name" value="RNase_M5"/>
    <property type="match status" value="1"/>
</dbReference>
<protein>
    <recommendedName>
        <fullName evidence="11 12">Ribonuclease M5</fullName>
        <ecNumber evidence="11 12">3.1.26.8</ecNumber>
    </recommendedName>
    <alternativeName>
        <fullName evidence="11">RNase M5</fullName>
    </alternativeName>
    <alternativeName>
        <fullName evidence="11">Ribosomal RNA terminal maturase M5</fullName>
    </alternativeName>
</protein>
<keyword evidence="1 11" id="KW-0963">Cytoplasm</keyword>
<dbReference type="EMBL" id="LSCQ01000020">
    <property type="protein sequence ID" value="KXB37715.1"/>
    <property type="molecule type" value="Genomic_DNA"/>
</dbReference>
<dbReference type="Proteomes" id="UP000070422">
    <property type="component" value="Unassembled WGS sequence"/>
</dbReference>
<dbReference type="GO" id="GO:0019843">
    <property type="term" value="F:rRNA binding"/>
    <property type="evidence" value="ECO:0007669"/>
    <property type="project" value="UniProtKB-KW"/>
</dbReference>
<evidence type="ECO:0000256" key="7">
    <source>
        <dbReference type="ARBA" id="ARBA00022759"/>
    </source>
</evidence>
<evidence type="ECO:0000256" key="12">
    <source>
        <dbReference type="NCBIfam" id="TIGR00334"/>
    </source>
</evidence>
<evidence type="ECO:0000313" key="14">
    <source>
        <dbReference type="EMBL" id="KXB37715.1"/>
    </source>
</evidence>
<dbReference type="AlphaFoldDB" id="A0A133Y3I5"/>
<dbReference type="FunFam" id="3.40.1360.10:FF:000006">
    <property type="entry name" value="Ribonuclease M5"/>
    <property type="match status" value="1"/>
</dbReference>
<dbReference type="GO" id="GO:0006364">
    <property type="term" value="P:rRNA processing"/>
    <property type="evidence" value="ECO:0007669"/>
    <property type="project" value="UniProtKB-UniRule"/>
</dbReference>
<dbReference type="SUPFAM" id="SSF110455">
    <property type="entry name" value="Toprim domain"/>
    <property type="match status" value="1"/>
</dbReference>
<dbReference type="InterPro" id="IPR004466">
    <property type="entry name" value="RNase_M5"/>
</dbReference>
<dbReference type="GO" id="GO:0043822">
    <property type="term" value="F:ribonuclease M5 activity"/>
    <property type="evidence" value="ECO:0007669"/>
    <property type="project" value="UniProtKB-UniRule"/>
</dbReference>
<dbReference type="Pfam" id="PF13331">
    <property type="entry name" value="DUF4093"/>
    <property type="match status" value="1"/>
</dbReference>
<keyword evidence="8 11" id="KW-0378">Hydrolase</keyword>
<dbReference type="NCBIfam" id="TIGR00334">
    <property type="entry name" value="5S_RNA_mat_M5"/>
    <property type="match status" value="1"/>
</dbReference>
<dbReference type="CDD" id="cd01027">
    <property type="entry name" value="TOPRIM_RNase_M5_like"/>
    <property type="match status" value="1"/>
</dbReference>
<evidence type="ECO:0000256" key="9">
    <source>
        <dbReference type="ARBA" id="ARBA00022842"/>
    </source>
</evidence>
<evidence type="ECO:0000256" key="1">
    <source>
        <dbReference type="ARBA" id="ARBA00022490"/>
    </source>
</evidence>
<evidence type="ECO:0000256" key="2">
    <source>
        <dbReference type="ARBA" id="ARBA00022517"/>
    </source>
</evidence>
<dbReference type="Pfam" id="PF01751">
    <property type="entry name" value="Toprim"/>
    <property type="match status" value="1"/>
</dbReference>
<evidence type="ECO:0000256" key="8">
    <source>
        <dbReference type="ARBA" id="ARBA00022801"/>
    </source>
</evidence>
<keyword evidence="4 11" id="KW-0540">Nuclease</keyword>
<comment type="similarity">
    <text evidence="11">Belongs to the ribonuclease M5 family.</text>
</comment>
<comment type="subcellular location">
    <subcellularLocation>
        <location evidence="11">Cytoplasm</location>
    </subcellularLocation>
</comment>
<evidence type="ECO:0000256" key="3">
    <source>
        <dbReference type="ARBA" id="ARBA00022552"/>
    </source>
</evidence>
<evidence type="ECO:0000313" key="15">
    <source>
        <dbReference type="Proteomes" id="UP000070422"/>
    </source>
</evidence>
<dbReference type="InterPro" id="IPR034141">
    <property type="entry name" value="TOPRIM_RNase_M5-like"/>
</dbReference>
<dbReference type="PANTHER" id="PTHR39156">
    <property type="entry name" value="RIBONUCLEASE M5"/>
    <property type="match status" value="1"/>
</dbReference>
<comment type="function">
    <text evidence="11">Required for correct processing of both the 5' and 3' ends of 5S rRNA precursor. Cleaves both sides of a double-stranded region yielding mature 5S rRNA in one step.</text>
</comment>
<name>A0A133Y3I5_9LACT</name>
<dbReference type="EC" id="3.1.26.8" evidence="11 12"/>